<dbReference type="SUPFAM" id="SSF52540">
    <property type="entry name" value="P-loop containing nucleoside triphosphate hydrolases"/>
    <property type="match status" value="1"/>
</dbReference>
<comment type="similarity">
    <text evidence="1">Belongs to the CbxX/CfxQ family.</text>
</comment>
<dbReference type="PANTHER" id="PTHR43392:SF2">
    <property type="entry name" value="AAA-TYPE ATPASE FAMILY PROTEIN _ ANKYRIN REPEAT FAMILY PROTEIN"/>
    <property type="match status" value="1"/>
</dbReference>
<dbReference type="EMBL" id="HBFR01040889">
    <property type="protein sequence ID" value="CAD8902679.1"/>
    <property type="molecule type" value="Transcribed_RNA"/>
</dbReference>
<feature type="region of interest" description="Disordered" evidence="4">
    <location>
        <begin position="533"/>
        <end position="560"/>
    </location>
</feature>
<reference evidence="6" key="1">
    <citation type="submission" date="2021-01" db="EMBL/GenBank/DDBJ databases">
        <authorList>
            <person name="Corre E."/>
            <person name="Pelletier E."/>
            <person name="Niang G."/>
            <person name="Scheremetjew M."/>
            <person name="Finn R."/>
            <person name="Kale V."/>
            <person name="Holt S."/>
            <person name="Cochrane G."/>
            <person name="Meng A."/>
            <person name="Brown T."/>
            <person name="Cohen L."/>
        </authorList>
    </citation>
    <scope>NUCLEOTIDE SEQUENCE</scope>
    <source>
        <strain evidence="6">308</strain>
    </source>
</reference>
<dbReference type="AlphaFoldDB" id="A0A7S1C1C2"/>
<feature type="compositionally biased region" description="Polar residues" evidence="4">
    <location>
        <begin position="539"/>
        <end position="551"/>
    </location>
</feature>
<keyword evidence="2" id="KW-0547">Nucleotide-binding</keyword>
<organism evidence="6">
    <name type="scientific">Corethron hystrix</name>
    <dbReference type="NCBI Taxonomy" id="216773"/>
    <lineage>
        <taxon>Eukaryota</taxon>
        <taxon>Sar</taxon>
        <taxon>Stramenopiles</taxon>
        <taxon>Ochrophyta</taxon>
        <taxon>Bacillariophyta</taxon>
        <taxon>Coscinodiscophyceae</taxon>
        <taxon>Corethrophycidae</taxon>
        <taxon>Corethrales</taxon>
        <taxon>Corethraceae</taxon>
        <taxon>Corethron</taxon>
    </lineage>
</organism>
<dbReference type="PRINTS" id="PR00819">
    <property type="entry name" value="CBXCFQXSUPER"/>
</dbReference>
<dbReference type="InterPro" id="IPR027417">
    <property type="entry name" value="P-loop_NTPase"/>
</dbReference>
<dbReference type="InterPro" id="IPR000641">
    <property type="entry name" value="CbxX/CfxQ"/>
</dbReference>
<protein>
    <recommendedName>
        <fullName evidence="5">AAA+ ATPase domain-containing protein</fullName>
    </recommendedName>
</protein>
<dbReference type="SUPFAM" id="SSF48403">
    <property type="entry name" value="Ankyrin repeat"/>
    <property type="match status" value="1"/>
</dbReference>
<name>A0A7S1C1C2_9STRA</name>
<keyword evidence="3" id="KW-0067">ATP-binding</keyword>
<evidence type="ECO:0000256" key="3">
    <source>
        <dbReference type="ARBA" id="ARBA00022840"/>
    </source>
</evidence>
<dbReference type="Gene3D" id="3.40.50.300">
    <property type="entry name" value="P-loop containing nucleotide triphosphate hydrolases"/>
    <property type="match status" value="1"/>
</dbReference>
<dbReference type="InterPro" id="IPR036770">
    <property type="entry name" value="Ankyrin_rpt-contain_sf"/>
</dbReference>
<dbReference type="PANTHER" id="PTHR43392">
    <property type="entry name" value="AAA-TYPE ATPASE FAMILY PROTEIN / ANKYRIN REPEAT FAMILY PROTEIN"/>
    <property type="match status" value="1"/>
</dbReference>
<evidence type="ECO:0000256" key="2">
    <source>
        <dbReference type="ARBA" id="ARBA00022741"/>
    </source>
</evidence>
<accession>A0A7S1C1C2</accession>
<evidence type="ECO:0000256" key="1">
    <source>
        <dbReference type="ARBA" id="ARBA00010378"/>
    </source>
</evidence>
<evidence type="ECO:0000313" key="6">
    <source>
        <dbReference type="EMBL" id="CAD8902679.1"/>
    </source>
</evidence>
<evidence type="ECO:0000256" key="4">
    <source>
        <dbReference type="SAM" id="MobiDB-lite"/>
    </source>
</evidence>
<dbReference type="InterPro" id="IPR003593">
    <property type="entry name" value="AAA+_ATPase"/>
</dbReference>
<dbReference type="Pfam" id="PF00004">
    <property type="entry name" value="AAA"/>
    <property type="match status" value="1"/>
</dbReference>
<evidence type="ECO:0000259" key="5">
    <source>
        <dbReference type="SMART" id="SM00382"/>
    </source>
</evidence>
<dbReference type="InterPro" id="IPR003959">
    <property type="entry name" value="ATPase_AAA_core"/>
</dbReference>
<dbReference type="SMART" id="SM00248">
    <property type="entry name" value="ANK"/>
    <property type="match status" value="3"/>
</dbReference>
<dbReference type="CDD" id="cd00009">
    <property type="entry name" value="AAA"/>
    <property type="match status" value="1"/>
</dbReference>
<dbReference type="SMART" id="SM00382">
    <property type="entry name" value="AAA"/>
    <property type="match status" value="1"/>
</dbReference>
<dbReference type="GO" id="GO:0005524">
    <property type="term" value="F:ATP binding"/>
    <property type="evidence" value="ECO:0007669"/>
    <property type="project" value="UniProtKB-KW"/>
</dbReference>
<dbReference type="Gene3D" id="1.25.40.20">
    <property type="entry name" value="Ankyrin repeat-containing domain"/>
    <property type="match status" value="1"/>
</dbReference>
<sequence>MPSRTSNGSLSNGNENYEQDVVDLHELAKGWKAASVRSSDPLYAAEARIKNDRGNLPLHTAASFRAPIEVAEILLRSYPEGASIANNYGNLALHFTAWKKGPLDVEKILLEAFPEGAARKNNHGNLPLHYAAHYNAPIEVVQALYDAYPEGAQQVNNDNNTPLDLAIADGASPNVVSLLQGKPVPPSEDELYEVSKQRLERVEQKLQNLASRHDDSHGDLLNVLEMLMSVKEGHGHSLFSAGIDPRDVHNLESLLIRLRAAGEEAKNTLDDESSVSGEIDESTLVPPDDLVEVLLSKIVGADMFKQYVRGLRRTIEMSRQPAASAEVAPKIPPHIAIVGEPGTGKSFLSHSLAQIFHEIGAVETASWREVNRDDLVAATAARTVAKARAALDAARGGVLIVDEPYTLLPSPARKRDHGVLALKEIVRGIADGEPLVVLTGYPADMRRFLSSDLGVRGSFPVQIELSNFSTTEIAGIFVQSASALGFTLAHDLTIESIALSLGRVTDETWRGENNGRVAEMMVRAVRLQVQNRTKELLSKSGTPQKSRSGRNGNDHSAPLIGADEISFTSEDIKQALTRM</sequence>
<dbReference type="InterPro" id="IPR050773">
    <property type="entry name" value="CbxX/CfxQ_RuBisCO_ESX"/>
</dbReference>
<dbReference type="GO" id="GO:0016887">
    <property type="term" value="F:ATP hydrolysis activity"/>
    <property type="evidence" value="ECO:0007669"/>
    <property type="project" value="InterPro"/>
</dbReference>
<gene>
    <name evidence="6" type="ORF">CHYS00102_LOCUS29898</name>
</gene>
<feature type="domain" description="AAA+ ATPase" evidence="5">
    <location>
        <begin position="331"/>
        <end position="459"/>
    </location>
</feature>
<dbReference type="Pfam" id="PF13857">
    <property type="entry name" value="Ank_5"/>
    <property type="match status" value="1"/>
</dbReference>
<proteinExistence type="inferred from homology"/>
<dbReference type="InterPro" id="IPR002110">
    <property type="entry name" value="Ankyrin_rpt"/>
</dbReference>